<dbReference type="AlphaFoldDB" id="A0ABD5PDA7"/>
<dbReference type="Proteomes" id="UP001595921">
    <property type="component" value="Unassembled WGS sequence"/>
</dbReference>
<feature type="domain" description="Ig-like" evidence="1">
    <location>
        <begin position="48"/>
        <end position="123"/>
    </location>
</feature>
<dbReference type="Pfam" id="PF25942">
    <property type="entry name" value="Ig_halo"/>
    <property type="match status" value="1"/>
</dbReference>
<sequence length="133" mass="14134">MLRRPFTRRRVTSLAVSTVAALSGCYAVGPGGQTPDIYLSNHTESSVSVDVSVVHVASGETVFERAVDVDASDHVDFQDPLDATGPHRAAVTVADGASDEHEWDVGSESDGRNAETLYIRVTESAIDFTVAVD</sequence>
<gene>
    <name evidence="2" type="ORF">ACFO0N_12500</name>
</gene>
<dbReference type="PROSITE" id="PS51257">
    <property type="entry name" value="PROKAR_LIPOPROTEIN"/>
    <property type="match status" value="1"/>
</dbReference>
<keyword evidence="3" id="KW-1185">Reference proteome</keyword>
<accession>A0ABD5PDA7</accession>
<name>A0ABD5PDA7_9EURY</name>
<dbReference type="InterPro" id="IPR058929">
    <property type="entry name" value="Ig_halo"/>
</dbReference>
<dbReference type="RefSeq" id="WP_267623420.1">
    <property type="nucleotide sequence ID" value="NZ_JAODIW010000008.1"/>
</dbReference>
<evidence type="ECO:0000313" key="3">
    <source>
        <dbReference type="Proteomes" id="UP001595921"/>
    </source>
</evidence>
<evidence type="ECO:0000259" key="1">
    <source>
        <dbReference type="Pfam" id="PF25942"/>
    </source>
</evidence>
<dbReference type="EMBL" id="JBHSDS010000006">
    <property type="protein sequence ID" value="MFC4358763.1"/>
    <property type="molecule type" value="Genomic_DNA"/>
</dbReference>
<proteinExistence type="predicted"/>
<protein>
    <recommendedName>
        <fullName evidence="1">Ig-like domain-containing protein</fullName>
    </recommendedName>
</protein>
<reference evidence="2 3" key="1">
    <citation type="journal article" date="2019" name="Int. J. Syst. Evol. Microbiol.">
        <title>The Global Catalogue of Microorganisms (GCM) 10K type strain sequencing project: providing services to taxonomists for standard genome sequencing and annotation.</title>
        <authorList>
            <consortium name="The Broad Institute Genomics Platform"/>
            <consortium name="The Broad Institute Genome Sequencing Center for Infectious Disease"/>
            <person name="Wu L."/>
            <person name="Ma J."/>
        </authorList>
    </citation>
    <scope>NUCLEOTIDE SEQUENCE [LARGE SCALE GENOMIC DNA]</scope>
    <source>
        <strain evidence="2 3">CGMCC 1.12553</strain>
    </source>
</reference>
<comment type="caution">
    <text evidence="2">The sequence shown here is derived from an EMBL/GenBank/DDBJ whole genome shotgun (WGS) entry which is preliminary data.</text>
</comment>
<organism evidence="2 3">
    <name type="scientific">Halobium salinum</name>
    <dbReference type="NCBI Taxonomy" id="1364940"/>
    <lineage>
        <taxon>Archaea</taxon>
        <taxon>Methanobacteriati</taxon>
        <taxon>Methanobacteriota</taxon>
        <taxon>Stenosarchaea group</taxon>
        <taxon>Halobacteria</taxon>
        <taxon>Halobacteriales</taxon>
        <taxon>Haloferacaceae</taxon>
        <taxon>Halobium</taxon>
    </lineage>
</organism>
<evidence type="ECO:0000313" key="2">
    <source>
        <dbReference type="EMBL" id="MFC4358763.1"/>
    </source>
</evidence>